<dbReference type="InterPro" id="IPR001471">
    <property type="entry name" value="AP2/ERF_dom"/>
</dbReference>
<reference evidence="11 12" key="1">
    <citation type="submission" date="2022-03" db="EMBL/GenBank/DDBJ databases">
        <authorList>
            <person name="Nunn A."/>
            <person name="Chopra R."/>
            <person name="Nunn A."/>
            <person name="Contreras Garrido A."/>
        </authorList>
    </citation>
    <scope>NUCLEOTIDE SEQUENCE [LARGE SCALE GENOMIC DNA]</scope>
</reference>
<evidence type="ECO:0000256" key="8">
    <source>
        <dbReference type="ARBA" id="ARBA00037973"/>
    </source>
</evidence>
<evidence type="ECO:0000256" key="4">
    <source>
        <dbReference type="ARBA" id="ARBA00023125"/>
    </source>
</evidence>
<dbReference type="GO" id="GO:0003700">
    <property type="term" value="F:DNA-binding transcription factor activity"/>
    <property type="evidence" value="ECO:0007669"/>
    <property type="project" value="InterPro"/>
</dbReference>
<keyword evidence="2" id="KW-0677">Repeat</keyword>
<evidence type="ECO:0000256" key="3">
    <source>
        <dbReference type="ARBA" id="ARBA00023015"/>
    </source>
</evidence>
<evidence type="ECO:0000259" key="10">
    <source>
        <dbReference type="PROSITE" id="PS51032"/>
    </source>
</evidence>
<evidence type="ECO:0000256" key="7">
    <source>
        <dbReference type="ARBA" id="ARBA00023242"/>
    </source>
</evidence>
<evidence type="ECO:0000256" key="2">
    <source>
        <dbReference type="ARBA" id="ARBA00022737"/>
    </source>
</evidence>
<dbReference type="Pfam" id="PF00847">
    <property type="entry name" value="AP2"/>
    <property type="match status" value="1"/>
</dbReference>
<dbReference type="FunFam" id="3.30.730.10:FF:000004">
    <property type="entry name" value="AP2-like ethylene-responsive transcription factor"/>
    <property type="match status" value="1"/>
</dbReference>
<name>A0AAU9RFY4_THLAR</name>
<proteinExistence type="inferred from homology"/>
<evidence type="ECO:0000313" key="11">
    <source>
        <dbReference type="EMBL" id="CAH2037416.1"/>
    </source>
</evidence>
<evidence type="ECO:0000256" key="5">
    <source>
        <dbReference type="ARBA" id="ARBA00023159"/>
    </source>
</evidence>
<evidence type="ECO:0000256" key="6">
    <source>
        <dbReference type="ARBA" id="ARBA00023163"/>
    </source>
</evidence>
<dbReference type="InterPro" id="IPR036955">
    <property type="entry name" value="AP2/ERF_dom_sf"/>
</dbReference>
<feature type="compositionally biased region" description="Low complexity" evidence="9">
    <location>
        <begin position="248"/>
        <end position="260"/>
    </location>
</feature>
<feature type="region of interest" description="Disordered" evidence="9">
    <location>
        <begin position="1"/>
        <end position="56"/>
    </location>
</feature>
<dbReference type="PANTHER" id="PTHR32467">
    <property type="entry name" value="AP2-LIKE ETHYLENE-RESPONSIVE TRANSCRIPTION FACTOR"/>
    <property type="match status" value="1"/>
</dbReference>
<dbReference type="GO" id="GO:0005634">
    <property type="term" value="C:nucleus"/>
    <property type="evidence" value="ECO:0007669"/>
    <property type="project" value="UniProtKB-SubCell"/>
</dbReference>
<evidence type="ECO:0000256" key="1">
    <source>
        <dbReference type="ARBA" id="ARBA00004123"/>
    </source>
</evidence>
<dbReference type="FunFam" id="3.30.730.10:FF:000002">
    <property type="entry name" value="AP2-like ethylene-responsive transcription factor"/>
    <property type="match status" value="1"/>
</dbReference>
<gene>
    <name evidence="11" type="ORF">TAV2_LOCUS3956</name>
</gene>
<keyword evidence="7" id="KW-0539">Nucleus</keyword>
<dbReference type="SMART" id="SM00380">
    <property type="entry name" value="AP2"/>
    <property type="match status" value="2"/>
</dbReference>
<keyword evidence="6" id="KW-0804">Transcription</keyword>
<organism evidence="11 12">
    <name type="scientific">Thlaspi arvense</name>
    <name type="common">Field penny-cress</name>
    <dbReference type="NCBI Taxonomy" id="13288"/>
    <lineage>
        <taxon>Eukaryota</taxon>
        <taxon>Viridiplantae</taxon>
        <taxon>Streptophyta</taxon>
        <taxon>Embryophyta</taxon>
        <taxon>Tracheophyta</taxon>
        <taxon>Spermatophyta</taxon>
        <taxon>Magnoliopsida</taxon>
        <taxon>eudicotyledons</taxon>
        <taxon>Gunneridae</taxon>
        <taxon>Pentapetalae</taxon>
        <taxon>rosids</taxon>
        <taxon>malvids</taxon>
        <taxon>Brassicales</taxon>
        <taxon>Brassicaceae</taxon>
        <taxon>Thlaspideae</taxon>
        <taxon>Thlaspi</taxon>
    </lineage>
</organism>
<dbReference type="InterPro" id="IPR016177">
    <property type="entry name" value="DNA-bd_dom_sf"/>
</dbReference>
<dbReference type="Gene3D" id="3.30.730.10">
    <property type="entry name" value="AP2/ERF domain"/>
    <property type="match status" value="2"/>
</dbReference>
<feature type="domain" description="AP2/ERF" evidence="10">
    <location>
        <begin position="56"/>
        <end position="119"/>
    </location>
</feature>
<comment type="similarity">
    <text evidence="8">Belongs to the AP2/ERF transcription factor family. AP2 subfamily.</text>
</comment>
<dbReference type="EMBL" id="OU466857">
    <property type="protein sequence ID" value="CAH2037416.1"/>
    <property type="molecule type" value="Genomic_DNA"/>
</dbReference>
<dbReference type="CDD" id="cd00018">
    <property type="entry name" value="AP2"/>
    <property type="match status" value="1"/>
</dbReference>
<dbReference type="AlphaFoldDB" id="A0AAU9RFY4"/>
<evidence type="ECO:0000313" key="12">
    <source>
        <dbReference type="Proteomes" id="UP000836841"/>
    </source>
</evidence>
<keyword evidence="3" id="KW-0805">Transcription regulation</keyword>
<comment type="subcellular location">
    <subcellularLocation>
        <location evidence="1">Nucleus</location>
    </subcellularLocation>
</comment>
<accession>A0AAU9RFY4</accession>
<evidence type="ECO:0000256" key="9">
    <source>
        <dbReference type="SAM" id="MobiDB-lite"/>
    </source>
</evidence>
<dbReference type="SUPFAM" id="SSF54171">
    <property type="entry name" value="DNA-binding domain"/>
    <property type="match status" value="2"/>
</dbReference>
<sequence length="339" mass="38447">MYIAVEGSPVMEEKSRRSKTTSVENETGDESASIVLKAKRKRRSQPRDAPPQRSSVYRGVTRHRWTGRYEAHLWDKNSWNETQTKKGRQGAYDEEDAAARAYDLAALKYWGRDTILNFPLCNYEEDIKEMEIQSKEEYIGSLRRKSSGFSRGVSKYRGVAKHHHNGRWEARIGRVFGNKYLYLGTYATQEEAAIAYDVAAIEYRGLNAVTNFDISRYLKLPAPGNSIDAANHIPEIPHSVPSPFINPSLESELSQGQSSSDDNDDRKIKFLKSSPSNAEEVIGPSTPPEIVPPRRSFPDDIQTYFGYQDSGKFTTEEDVIFGDLDSFLTPDFYSELNDC</sequence>
<dbReference type="GO" id="GO:0003677">
    <property type="term" value="F:DNA binding"/>
    <property type="evidence" value="ECO:0007669"/>
    <property type="project" value="UniProtKB-KW"/>
</dbReference>
<protein>
    <recommendedName>
        <fullName evidence="10">AP2/ERF domain-containing protein</fullName>
    </recommendedName>
</protein>
<keyword evidence="4" id="KW-0238">DNA-binding</keyword>
<feature type="domain" description="AP2/ERF" evidence="10">
    <location>
        <begin position="155"/>
        <end position="213"/>
    </location>
</feature>
<dbReference type="PRINTS" id="PR00367">
    <property type="entry name" value="ETHRSPELEMNT"/>
</dbReference>
<keyword evidence="5" id="KW-0010">Activator</keyword>
<dbReference type="PROSITE" id="PS51032">
    <property type="entry name" value="AP2_ERF"/>
    <property type="match status" value="2"/>
</dbReference>
<dbReference type="PANTHER" id="PTHR32467:SF122">
    <property type="entry name" value="AP2-TYPE TRANSCRIPTION FACTOR"/>
    <property type="match status" value="1"/>
</dbReference>
<feature type="region of interest" description="Disordered" evidence="9">
    <location>
        <begin position="240"/>
        <end position="297"/>
    </location>
</feature>
<keyword evidence="12" id="KW-1185">Reference proteome</keyword>
<dbReference type="Proteomes" id="UP000836841">
    <property type="component" value="Chromosome 1"/>
</dbReference>